<accession>W7M3N9</accession>
<reference evidence="1 2" key="1">
    <citation type="journal article" date="2010" name="Nature">
        <title>Comparative genomics reveals mobile pathogenicity chromosomes in Fusarium.</title>
        <authorList>
            <person name="Ma L.J."/>
            <person name="van der Does H.C."/>
            <person name="Borkovich K.A."/>
            <person name="Coleman J.J."/>
            <person name="Daboussi M.J."/>
            <person name="Di Pietro A."/>
            <person name="Dufresne M."/>
            <person name="Freitag M."/>
            <person name="Grabherr M."/>
            <person name="Henrissat B."/>
            <person name="Houterman P.M."/>
            <person name="Kang S."/>
            <person name="Shim W.B."/>
            <person name="Woloshuk C."/>
            <person name="Xie X."/>
            <person name="Xu J.R."/>
            <person name="Antoniw J."/>
            <person name="Baker S.E."/>
            <person name="Bluhm B.H."/>
            <person name="Breakspear A."/>
            <person name="Brown D.W."/>
            <person name="Butchko R.A."/>
            <person name="Chapman S."/>
            <person name="Coulson R."/>
            <person name="Coutinho P.M."/>
            <person name="Danchin E.G."/>
            <person name="Diener A."/>
            <person name="Gale L.R."/>
            <person name="Gardiner D.M."/>
            <person name="Goff S."/>
            <person name="Hammond-Kosack K.E."/>
            <person name="Hilburn K."/>
            <person name="Hua-Van A."/>
            <person name="Jonkers W."/>
            <person name="Kazan K."/>
            <person name="Kodira C.D."/>
            <person name="Koehrsen M."/>
            <person name="Kumar L."/>
            <person name="Lee Y.H."/>
            <person name="Li L."/>
            <person name="Manners J.M."/>
            <person name="Miranda-Saavedra D."/>
            <person name="Mukherjee M."/>
            <person name="Park G."/>
            <person name="Park J."/>
            <person name="Park S.Y."/>
            <person name="Proctor R.H."/>
            <person name="Regev A."/>
            <person name="Ruiz-Roldan M.C."/>
            <person name="Sain D."/>
            <person name="Sakthikumar S."/>
            <person name="Sykes S."/>
            <person name="Schwartz D.C."/>
            <person name="Turgeon B.G."/>
            <person name="Wapinski I."/>
            <person name="Yoder O."/>
            <person name="Young S."/>
            <person name="Zeng Q."/>
            <person name="Zhou S."/>
            <person name="Galagan J."/>
            <person name="Cuomo C.A."/>
            <person name="Kistler H.C."/>
            <person name="Rep M."/>
        </authorList>
    </citation>
    <scope>NUCLEOTIDE SEQUENCE [LARGE SCALE GENOMIC DNA]</scope>
    <source>
        <strain evidence="2">M3125 / FGSC 7600</strain>
    </source>
</reference>
<dbReference type="Proteomes" id="UP000009096">
    <property type="component" value="Chromosome 6"/>
</dbReference>
<dbReference type="AlphaFoldDB" id="W7M3N9"/>
<evidence type="ECO:0000313" key="2">
    <source>
        <dbReference type="Proteomes" id="UP000009096"/>
    </source>
</evidence>
<dbReference type="KEGG" id="fvr:FVEG_02299"/>
<gene>
    <name evidence="1" type="ORF">FVEG_02299</name>
</gene>
<dbReference type="HOGENOM" id="CLU_2849862_0_0_1"/>
<evidence type="ECO:0000313" key="1">
    <source>
        <dbReference type="EMBL" id="EWG39492.1"/>
    </source>
</evidence>
<dbReference type="RefSeq" id="XP_018745683.1">
    <property type="nucleotide sequence ID" value="XM_018889528.1"/>
</dbReference>
<dbReference type="VEuPathDB" id="FungiDB:FVEG_02299"/>
<proteinExistence type="predicted"/>
<dbReference type="EMBL" id="DS022243">
    <property type="protein sequence ID" value="EWG39492.1"/>
    <property type="molecule type" value="Genomic_DNA"/>
</dbReference>
<dbReference type="EMBL" id="CM000583">
    <property type="protein sequence ID" value="EWG39492.1"/>
    <property type="molecule type" value="Genomic_DNA"/>
</dbReference>
<organism evidence="1 2">
    <name type="scientific">Gibberella moniliformis (strain M3125 / FGSC 7600)</name>
    <name type="common">Maize ear and stalk rot fungus</name>
    <name type="synonym">Fusarium verticillioides</name>
    <dbReference type="NCBI Taxonomy" id="334819"/>
    <lineage>
        <taxon>Eukaryota</taxon>
        <taxon>Fungi</taxon>
        <taxon>Dikarya</taxon>
        <taxon>Ascomycota</taxon>
        <taxon>Pezizomycotina</taxon>
        <taxon>Sordariomycetes</taxon>
        <taxon>Hypocreomycetidae</taxon>
        <taxon>Hypocreales</taxon>
        <taxon>Nectriaceae</taxon>
        <taxon>Fusarium</taxon>
        <taxon>Fusarium fujikuroi species complex</taxon>
    </lineage>
</organism>
<protein>
    <submittedName>
        <fullName evidence="1">Uncharacterized protein</fullName>
    </submittedName>
</protein>
<name>W7M3N9_GIBM7</name>
<sequence length="65" mass="7342">MRDGGGGQWVPDGMSGVLDETQARIPVCFRVTWGTVQTRDIQHCLELLHVGFSFWLCYGRMPVQC</sequence>
<dbReference type="GeneID" id="30060521"/>
<keyword evidence="2" id="KW-1185">Reference proteome</keyword>